<evidence type="ECO:0000256" key="1">
    <source>
        <dbReference type="ARBA" id="ARBA00023015"/>
    </source>
</evidence>
<dbReference type="InterPro" id="IPR001647">
    <property type="entry name" value="HTH_TetR"/>
</dbReference>
<feature type="domain" description="HTH tetR-type" evidence="5">
    <location>
        <begin position="16"/>
        <end position="76"/>
    </location>
</feature>
<evidence type="ECO:0000256" key="4">
    <source>
        <dbReference type="PROSITE-ProRule" id="PRU00335"/>
    </source>
</evidence>
<keyword evidence="1" id="KW-0805">Transcription regulation</keyword>
<dbReference type="EMBL" id="RSDW01000001">
    <property type="protein sequence ID" value="RSL17216.1"/>
    <property type="molecule type" value="Genomic_DNA"/>
</dbReference>
<dbReference type="PROSITE" id="PS50977">
    <property type="entry name" value="HTH_TETR_2"/>
    <property type="match status" value="1"/>
</dbReference>
<sequence>MFYMLVDHSTNMKQENTTRQRIVEAALYLFWKHGYAATGMAEILDHARAKPGSFYYFFKTKEELLLAVLRLYAATLHPIVMDPVFAQTDDPVERVFAVLGFYRRNLIATGCTYGCPIGRLALEIGEEQVEVHKLLSDNFDGWTAAVESCLRDAGERLPQELDRSALSRFVLTVMEGGVMQARAHRSLAPFDASVAQLRNYFRLLQDEQKRLRAA</sequence>
<feature type="DNA-binding region" description="H-T-H motif" evidence="4">
    <location>
        <begin position="39"/>
        <end position="58"/>
    </location>
</feature>
<gene>
    <name evidence="6" type="ORF">EDE15_2746</name>
</gene>
<dbReference type="AlphaFoldDB" id="A0A428MK18"/>
<dbReference type="InterPro" id="IPR036271">
    <property type="entry name" value="Tet_transcr_reg_TetR-rel_C_sf"/>
</dbReference>
<dbReference type="Pfam" id="PF21993">
    <property type="entry name" value="TetR_C_13_2"/>
    <property type="match status" value="1"/>
</dbReference>
<keyword evidence="2 4" id="KW-0238">DNA-binding</keyword>
<protein>
    <submittedName>
        <fullName evidence="6">TetR family transcriptional regulator</fullName>
    </submittedName>
</protein>
<name>A0A428MK18_9BACT</name>
<dbReference type="Pfam" id="PF00440">
    <property type="entry name" value="TetR_N"/>
    <property type="match status" value="1"/>
</dbReference>
<evidence type="ECO:0000313" key="6">
    <source>
        <dbReference type="EMBL" id="RSL17216.1"/>
    </source>
</evidence>
<proteinExistence type="predicted"/>
<reference evidence="6 7" key="1">
    <citation type="submission" date="2018-12" db="EMBL/GenBank/DDBJ databases">
        <title>Sequencing of bacterial isolates from soil warming experiment in Harvard Forest, Massachusetts, USA.</title>
        <authorList>
            <person name="Deangelis K."/>
        </authorList>
    </citation>
    <scope>NUCLEOTIDE SEQUENCE [LARGE SCALE GENOMIC DNA]</scope>
    <source>
        <strain evidence="6 7">EB153</strain>
    </source>
</reference>
<dbReference type="InterPro" id="IPR054156">
    <property type="entry name" value="YxaF_TetR_C"/>
</dbReference>
<evidence type="ECO:0000256" key="3">
    <source>
        <dbReference type="ARBA" id="ARBA00023163"/>
    </source>
</evidence>
<dbReference type="PANTHER" id="PTHR47506:SF3">
    <property type="entry name" value="HTH-TYPE TRANSCRIPTIONAL REGULATOR LMRA"/>
    <property type="match status" value="1"/>
</dbReference>
<comment type="caution">
    <text evidence="6">The sequence shown here is derived from an EMBL/GenBank/DDBJ whole genome shotgun (WGS) entry which is preliminary data.</text>
</comment>
<organism evidence="6 7">
    <name type="scientific">Edaphobacter aggregans</name>
    <dbReference type="NCBI Taxonomy" id="570835"/>
    <lineage>
        <taxon>Bacteria</taxon>
        <taxon>Pseudomonadati</taxon>
        <taxon>Acidobacteriota</taxon>
        <taxon>Terriglobia</taxon>
        <taxon>Terriglobales</taxon>
        <taxon>Acidobacteriaceae</taxon>
        <taxon>Edaphobacter</taxon>
    </lineage>
</organism>
<dbReference type="InterPro" id="IPR009057">
    <property type="entry name" value="Homeodomain-like_sf"/>
</dbReference>
<dbReference type="Proteomes" id="UP000269669">
    <property type="component" value="Unassembled WGS sequence"/>
</dbReference>
<dbReference type="GO" id="GO:0003677">
    <property type="term" value="F:DNA binding"/>
    <property type="evidence" value="ECO:0007669"/>
    <property type="project" value="UniProtKB-UniRule"/>
</dbReference>
<accession>A0A428MK18</accession>
<keyword evidence="7" id="KW-1185">Reference proteome</keyword>
<keyword evidence="3" id="KW-0804">Transcription</keyword>
<dbReference type="SUPFAM" id="SSF48498">
    <property type="entry name" value="Tetracyclin repressor-like, C-terminal domain"/>
    <property type="match status" value="1"/>
</dbReference>
<dbReference type="SUPFAM" id="SSF46689">
    <property type="entry name" value="Homeodomain-like"/>
    <property type="match status" value="1"/>
</dbReference>
<dbReference type="Gene3D" id="1.10.357.10">
    <property type="entry name" value="Tetracycline Repressor, domain 2"/>
    <property type="match status" value="1"/>
</dbReference>
<dbReference type="PANTHER" id="PTHR47506">
    <property type="entry name" value="TRANSCRIPTIONAL REGULATORY PROTEIN"/>
    <property type="match status" value="1"/>
</dbReference>
<evidence type="ECO:0000256" key="2">
    <source>
        <dbReference type="ARBA" id="ARBA00023125"/>
    </source>
</evidence>
<evidence type="ECO:0000259" key="5">
    <source>
        <dbReference type="PROSITE" id="PS50977"/>
    </source>
</evidence>
<dbReference type="PRINTS" id="PR00455">
    <property type="entry name" value="HTHTETR"/>
</dbReference>
<evidence type="ECO:0000313" key="7">
    <source>
        <dbReference type="Proteomes" id="UP000269669"/>
    </source>
</evidence>